<dbReference type="RefSeq" id="WP_076630960.1">
    <property type="nucleotide sequence ID" value="NZ_CP019319.1"/>
</dbReference>
<dbReference type="InterPro" id="IPR027417">
    <property type="entry name" value="P-loop_NTPase"/>
</dbReference>
<evidence type="ECO:0000313" key="2">
    <source>
        <dbReference type="Proteomes" id="UP000186336"/>
    </source>
</evidence>
<dbReference type="Gene3D" id="3.40.50.300">
    <property type="entry name" value="P-loop containing nucleotide triphosphate hydrolases"/>
    <property type="match status" value="1"/>
</dbReference>
<keyword evidence="2" id="KW-1185">Reference proteome</keyword>
<accession>A0A1P8N209</accession>
<keyword evidence="1" id="KW-0614">Plasmid</keyword>
<dbReference type="OrthoDB" id="8100534at2"/>
<sequence>MSSFFESKDMPFDHTAPYTVVVLGPPRSGTSMVSGILRLLGIYMGACNTANNEDPRFNKKRGTESIRALIAENNAEYPVWGWKEPSTHIYYDEVSDLVRTPFFIGVYRNILGSASSKLKHTGDADLAHLAGSYAVHYQKISKLLNKAETPCLYINYDRVLSDPVALASYLSERLRGQPLDPDMHDRIARYCAPGEYKSIEDFL</sequence>
<dbReference type="EMBL" id="CP019319">
    <property type="protein sequence ID" value="APX14353.1"/>
    <property type="molecule type" value="Genomic_DNA"/>
</dbReference>
<dbReference type="Proteomes" id="UP000186336">
    <property type="component" value="Plasmid pDOK1-4-7"/>
</dbReference>
<geneLocation type="plasmid" evidence="1 2">
    <name>pDOK1-4-7</name>
</geneLocation>
<proteinExistence type="predicted"/>
<gene>
    <name evidence="1" type="ORF">BWR18_21165</name>
</gene>
<name>A0A1P8N209_9RHOB</name>
<dbReference type="SUPFAM" id="SSF52540">
    <property type="entry name" value="P-loop containing nucleoside triphosphate hydrolases"/>
    <property type="match status" value="1"/>
</dbReference>
<organism evidence="1 2">
    <name type="scientific">Tateyamaria omphalii</name>
    <dbReference type="NCBI Taxonomy" id="299262"/>
    <lineage>
        <taxon>Bacteria</taxon>
        <taxon>Pseudomonadati</taxon>
        <taxon>Pseudomonadota</taxon>
        <taxon>Alphaproteobacteria</taxon>
        <taxon>Rhodobacterales</taxon>
        <taxon>Roseobacteraceae</taxon>
        <taxon>Tateyamaria</taxon>
    </lineage>
</organism>
<protein>
    <recommendedName>
        <fullName evidence="3">Sulfotransferase family protein</fullName>
    </recommendedName>
</protein>
<evidence type="ECO:0000313" key="1">
    <source>
        <dbReference type="EMBL" id="APX14353.1"/>
    </source>
</evidence>
<dbReference type="AlphaFoldDB" id="A0A1P8N209"/>
<reference evidence="1 2" key="1">
    <citation type="submission" date="2017-01" db="EMBL/GenBank/DDBJ databases">
        <title>Complete genome of Tateyamaria omphalii DOK1-4 isolated from seawater in Dokdo.</title>
        <authorList>
            <person name="Kim J.H."/>
            <person name="Chi W.-J."/>
        </authorList>
    </citation>
    <scope>NUCLEOTIDE SEQUENCE [LARGE SCALE GENOMIC DNA]</scope>
    <source>
        <strain evidence="1 2">DOK1-4</strain>
        <plasmid evidence="1 2">pDOK1-4-7</plasmid>
    </source>
</reference>
<evidence type="ECO:0008006" key="3">
    <source>
        <dbReference type="Google" id="ProtNLM"/>
    </source>
</evidence>
<dbReference type="KEGG" id="tom:BWR18_21165"/>